<organism evidence="3 4">
    <name type="scientific">Corynebacterium tuscaniense</name>
    <dbReference type="NCBI Taxonomy" id="302449"/>
    <lineage>
        <taxon>Bacteria</taxon>
        <taxon>Bacillati</taxon>
        <taxon>Actinomycetota</taxon>
        <taxon>Actinomycetes</taxon>
        <taxon>Mycobacteriales</taxon>
        <taxon>Corynebacteriaceae</taxon>
        <taxon>Corynebacterium</taxon>
    </lineage>
</organism>
<evidence type="ECO:0000313" key="3">
    <source>
        <dbReference type="EMBL" id="PMC63746.1"/>
    </source>
</evidence>
<gene>
    <name evidence="3" type="ORF">CJ203_09430</name>
</gene>
<keyword evidence="2" id="KW-0812">Transmembrane</keyword>
<evidence type="ECO:0000256" key="1">
    <source>
        <dbReference type="SAM" id="MobiDB-lite"/>
    </source>
</evidence>
<evidence type="ECO:0000313" key="4">
    <source>
        <dbReference type="Proteomes" id="UP000235836"/>
    </source>
</evidence>
<feature type="transmembrane region" description="Helical" evidence="2">
    <location>
        <begin position="101"/>
        <end position="129"/>
    </location>
</feature>
<evidence type="ECO:0000256" key="2">
    <source>
        <dbReference type="SAM" id="Phobius"/>
    </source>
</evidence>
<comment type="caution">
    <text evidence="3">The sequence shown here is derived from an EMBL/GenBank/DDBJ whole genome shotgun (WGS) entry which is preliminary data.</text>
</comment>
<dbReference type="RefSeq" id="WP_102724397.1">
    <property type="nucleotide sequence ID" value="NZ_PNHG01000017.1"/>
</dbReference>
<proteinExistence type="predicted"/>
<dbReference type="EMBL" id="PNHG01000017">
    <property type="protein sequence ID" value="PMC63746.1"/>
    <property type="molecule type" value="Genomic_DNA"/>
</dbReference>
<keyword evidence="2" id="KW-0472">Membrane</keyword>
<name>A0A2N6T353_9CORY</name>
<feature type="region of interest" description="Disordered" evidence="1">
    <location>
        <begin position="1"/>
        <end position="68"/>
    </location>
</feature>
<sequence>MAHRPSPVGRRQAPPTSPQQEPEFNQAPPSHPNAGSEGTPEPLPASVLPSGAQEGDGQTHSVRPPRKDHRLAVQAEKLRLSALTDAIQFGEQNSSIKPRGFGILLGSLAIGLVILGGTIGGSALLQWIANR</sequence>
<reference evidence="3 4" key="1">
    <citation type="submission" date="2017-09" db="EMBL/GenBank/DDBJ databases">
        <title>Bacterial strain isolated from the female urinary microbiota.</title>
        <authorList>
            <person name="Thomas-White K."/>
            <person name="Kumar N."/>
            <person name="Forster S."/>
            <person name="Putonti C."/>
            <person name="Lawley T."/>
            <person name="Wolfe A.J."/>
        </authorList>
    </citation>
    <scope>NUCLEOTIDE SEQUENCE [LARGE SCALE GENOMIC DNA]</scope>
    <source>
        <strain evidence="3 4">UMB0792</strain>
    </source>
</reference>
<accession>A0A2N6T353</accession>
<keyword evidence="4" id="KW-1185">Reference proteome</keyword>
<keyword evidence="2" id="KW-1133">Transmembrane helix</keyword>
<dbReference type="Proteomes" id="UP000235836">
    <property type="component" value="Unassembled WGS sequence"/>
</dbReference>
<dbReference type="AlphaFoldDB" id="A0A2N6T353"/>
<protein>
    <submittedName>
        <fullName evidence="3">Uncharacterized protein</fullName>
    </submittedName>
</protein>